<proteinExistence type="predicted"/>
<evidence type="ECO:0000313" key="2">
    <source>
        <dbReference type="Proteomes" id="UP000006556"/>
    </source>
</evidence>
<accession>A5D0V3</accession>
<keyword evidence="2" id="KW-1185">Reference proteome</keyword>
<dbReference type="HOGENOM" id="CLU_2233965_0_0_9"/>
<name>A5D0V3_PELTS</name>
<gene>
    <name evidence="1" type="ordered locus">PTH_1962</name>
</gene>
<dbReference type="EMBL" id="AP009389">
    <property type="protein sequence ID" value="BAF60143.1"/>
    <property type="molecule type" value="Genomic_DNA"/>
</dbReference>
<evidence type="ECO:0000313" key="1">
    <source>
        <dbReference type="EMBL" id="BAF60143.1"/>
    </source>
</evidence>
<sequence>MLQLILETNYQYGKRTATVFRFDRGIKIIGFKNGDHFDLRVLTIGFNPKRSGLGQEALRLLRPKFKRISVNEIYEETLPFWIKMKERGLADDLGPVKEGEKNWAC</sequence>
<dbReference type="Proteomes" id="UP000006556">
    <property type="component" value="Chromosome"/>
</dbReference>
<protein>
    <submittedName>
        <fullName evidence="1">Uncharacterized protein</fullName>
    </submittedName>
</protein>
<organism evidence="1 2">
    <name type="scientific">Pelotomaculum thermopropionicum (strain DSM 13744 / JCM 10971 / SI)</name>
    <dbReference type="NCBI Taxonomy" id="370438"/>
    <lineage>
        <taxon>Bacteria</taxon>
        <taxon>Bacillati</taxon>
        <taxon>Bacillota</taxon>
        <taxon>Clostridia</taxon>
        <taxon>Eubacteriales</taxon>
        <taxon>Desulfotomaculaceae</taxon>
        <taxon>Pelotomaculum</taxon>
    </lineage>
</organism>
<reference evidence="2" key="1">
    <citation type="journal article" date="2008" name="Genome Res.">
        <title>The genome of Pelotomaculum thermopropionicum reveals niche-associated evolution in anaerobic microbiota.</title>
        <authorList>
            <person name="Kosaka T."/>
            <person name="Kato S."/>
            <person name="Shimoyama T."/>
            <person name="Ishii S."/>
            <person name="Abe T."/>
            <person name="Watanabe K."/>
        </authorList>
    </citation>
    <scope>NUCLEOTIDE SEQUENCE [LARGE SCALE GENOMIC DNA]</scope>
    <source>
        <strain evidence="2">DSM 13744 / JCM 10971 / SI</strain>
    </source>
</reference>
<dbReference type="KEGG" id="pth:PTH_1962"/>
<dbReference type="AlphaFoldDB" id="A5D0V3"/>